<evidence type="ECO:0000313" key="2">
    <source>
        <dbReference type="Proteomes" id="UP000018209"/>
    </source>
</evidence>
<protein>
    <submittedName>
        <fullName evidence="1">Uncharacterized protein</fullName>
    </submittedName>
</protein>
<sequence>MDKVKDLALPEVRGQAIRQVLILALLPMDHQSLDRHRGMDHKDPAFRDNQEEQMRELSGCKLETTWLSPLRRTFNR</sequence>
<evidence type="ECO:0000313" key="1">
    <source>
        <dbReference type="EMBL" id="GAD27972.1"/>
    </source>
</evidence>
<organism evidence="1 2">
    <name type="scientific">Gluconobacter thailandicus NBRC 3257</name>
    <dbReference type="NCBI Taxonomy" id="1381097"/>
    <lineage>
        <taxon>Bacteria</taxon>
        <taxon>Pseudomonadati</taxon>
        <taxon>Pseudomonadota</taxon>
        <taxon>Alphaproteobacteria</taxon>
        <taxon>Acetobacterales</taxon>
        <taxon>Acetobacteraceae</taxon>
        <taxon>Gluconobacter</taxon>
    </lineage>
</organism>
<gene>
    <name evidence="1" type="ORF">NBRC3257_2971</name>
</gene>
<comment type="caution">
    <text evidence="1">The sequence shown here is derived from an EMBL/GenBank/DDBJ whole genome shotgun (WGS) entry which is preliminary data.</text>
</comment>
<name>A0ABQ0J0J2_GLUTH</name>
<accession>A0ABQ0J0J2</accession>
<reference evidence="1 2" key="1">
    <citation type="submission" date="2013-08" db="EMBL/GenBank/DDBJ databases">
        <title>Gluconobacter thailandicus NBRC 3257 whole genome sequence.</title>
        <authorList>
            <person name="Matsutani M."/>
            <person name="Yakushi T."/>
            <person name="Matsushita K."/>
        </authorList>
    </citation>
    <scope>NUCLEOTIDE SEQUENCE [LARGE SCALE GENOMIC DNA]</scope>
    <source>
        <strain evidence="1 2">NBRC 3257</strain>
    </source>
</reference>
<dbReference type="Proteomes" id="UP000018209">
    <property type="component" value="Unassembled WGS sequence"/>
</dbReference>
<proteinExistence type="predicted"/>
<keyword evidence="2" id="KW-1185">Reference proteome</keyword>
<dbReference type="EMBL" id="BASM01000038">
    <property type="protein sequence ID" value="GAD27972.1"/>
    <property type="molecule type" value="Genomic_DNA"/>
</dbReference>